<proteinExistence type="predicted"/>
<protein>
    <submittedName>
        <fullName evidence="4">Ankyrin repeat-containing domain protein</fullName>
    </submittedName>
</protein>
<dbReference type="PROSITE" id="PS50088">
    <property type="entry name" value="ANK_REPEAT"/>
    <property type="match status" value="2"/>
</dbReference>
<dbReference type="SUPFAM" id="SSF48403">
    <property type="entry name" value="Ankyrin repeat"/>
    <property type="match status" value="2"/>
</dbReference>
<dbReference type="PANTHER" id="PTHR24198">
    <property type="entry name" value="ANKYRIN REPEAT AND PROTEIN KINASE DOMAIN-CONTAINING PROTEIN"/>
    <property type="match status" value="1"/>
</dbReference>
<dbReference type="Proteomes" id="UP001303647">
    <property type="component" value="Unassembled WGS sequence"/>
</dbReference>
<dbReference type="Pfam" id="PF12796">
    <property type="entry name" value="Ank_2"/>
    <property type="match status" value="2"/>
</dbReference>
<evidence type="ECO:0000313" key="4">
    <source>
        <dbReference type="EMBL" id="KAK4244841.1"/>
    </source>
</evidence>
<dbReference type="PANTHER" id="PTHR24198:SF165">
    <property type="entry name" value="ANKYRIN REPEAT-CONTAINING PROTEIN-RELATED"/>
    <property type="match status" value="1"/>
</dbReference>
<dbReference type="SMART" id="SM00248">
    <property type="entry name" value="ANK"/>
    <property type="match status" value="11"/>
</dbReference>
<keyword evidence="2 3" id="KW-0040">ANK repeat</keyword>
<evidence type="ECO:0000256" key="3">
    <source>
        <dbReference type="PROSITE-ProRule" id="PRU00023"/>
    </source>
</evidence>
<dbReference type="EMBL" id="MU857722">
    <property type="protein sequence ID" value="KAK4244841.1"/>
    <property type="molecule type" value="Genomic_DNA"/>
</dbReference>
<organism evidence="4 5">
    <name type="scientific">Corynascus novoguineensis</name>
    <dbReference type="NCBI Taxonomy" id="1126955"/>
    <lineage>
        <taxon>Eukaryota</taxon>
        <taxon>Fungi</taxon>
        <taxon>Dikarya</taxon>
        <taxon>Ascomycota</taxon>
        <taxon>Pezizomycotina</taxon>
        <taxon>Sordariomycetes</taxon>
        <taxon>Sordariomycetidae</taxon>
        <taxon>Sordariales</taxon>
        <taxon>Chaetomiaceae</taxon>
        <taxon>Corynascus</taxon>
    </lineage>
</organism>
<dbReference type="Gene3D" id="1.25.40.20">
    <property type="entry name" value="Ankyrin repeat-containing domain"/>
    <property type="match status" value="3"/>
</dbReference>
<keyword evidence="1" id="KW-0677">Repeat</keyword>
<feature type="repeat" description="ANK" evidence="3">
    <location>
        <begin position="615"/>
        <end position="654"/>
    </location>
</feature>
<dbReference type="InterPro" id="IPR036770">
    <property type="entry name" value="Ankyrin_rpt-contain_sf"/>
</dbReference>
<gene>
    <name evidence="4" type="ORF">C7999DRAFT_34824</name>
</gene>
<evidence type="ECO:0000256" key="2">
    <source>
        <dbReference type="ARBA" id="ARBA00023043"/>
    </source>
</evidence>
<reference evidence="4" key="2">
    <citation type="submission" date="2023-05" db="EMBL/GenBank/DDBJ databases">
        <authorList>
            <consortium name="Lawrence Berkeley National Laboratory"/>
            <person name="Steindorff A."/>
            <person name="Hensen N."/>
            <person name="Bonometti L."/>
            <person name="Westerberg I."/>
            <person name="Brannstrom I.O."/>
            <person name="Guillou S."/>
            <person name="Cros-Aarteil S."/>
            <person name="Calhoun S."/>
            <person name="Haridas S."/>
            <person name="Kuo A."/>
            <person name="Mondo S."/>
            <person name="Pangilinan J."/>
            <person name="Riley R."/>
            <person name="Labutti K."/>
            <person name="Andreopoulos B."/>
            <person name="Lipzen A."/>
            <person name="Chen C."/>
            <person name="Yanf M."/>
            <person name="Daum C."/>
            <person name="Ng V."/>
            <person name="Clum A."/>
            <person name="Ohm R."/>
            <person name="Martin F."/>
            <person name="Silar P."/>
            <person name="Natvig D."/>
            <person name="Lalanne C."/>
            <person name="Gautier V."/>
            <person name="Ament-Velasquez S.L."/>
            <person name="Kruys A."/>
            <person name="Hutchinson M.I."/>
            <person name="Powell A.J."/>
            <person name="Barry K."/>
            <person name="Miller A.N."/>
            <person name="Grigoriev I.V."/>
            <person name="Debuchy R."/>
            <person name="Gladieux P."/>
            <person name="Thoren M.H."/>
            <person name="Johannesson H."/>
        </authorList>
    </citation>
    <scope>NUCLEOTIDE SEQUENCE</scope>
    <source>
        <strain evidence="4">CBS 359.72</strain>
    </source>
</reference>
<reference evidence="4" key="1">
    <citation type="journal article" date="2023" name="Mol. Phylogenet. Evol.">
        <title>Genome-scale phylogeny and comparative genomics of the fungal order Sordariales.</title>
        <authorList>
            <person name="Hensen N."/>
            <person name="Bonometti L."/>
            <person name="Westerberg I."/>
            <person name="Brannstrom I.O."/>
            <person name="Guillou S."/>
            <person name="Cros-Aarteil S."/>
            <person name="Calhoun S."/>
            <person name="Haridas S."/>
            <person name="Kuo A."/>
            <person name="Mondo S."/>
            <person name="Pangilinan J."/>
            <person name="Riley R."/>
            <person name="LaButti K."/>
            <person name="Andreopoulos B."/>
            <person name="Lipzen A."/>
            <person name="Chen C."/>
            <person name="Yan M."/>
            <person name="Daum C."/>
            <person name="Ng V."/>
            <person name="Clum A."/>
            <person name="Steindorff A."/>
            <person name="Ohm R.A."/>
            <person name="Martin F."/>
            <person name="Silar P."/>
            <person name="Natvig D.O."/>
            <person name="Lalanne C."/>
            <person name="Gautier V."/>
            <person name="Ament-Velasquez S.L."/>
            <person name="Kruys A."/>
            <person name="Hutchinson M.I."/>
            <person name="Powell A.J."/>
            <person name="Barry K."/>
            <person name="Miller A.N."/>
            <person name="Grigoriev I.V."/>
            <person name="Debuchy R."/>
            <person name="Gladieux P."/>
            <person name="Hiltunen Thoren M."/>
            <person name="Johannesson H."/>
        </authorList>
    </citation>
    <scope>NUCLEOTIDE SEQUENCE</scope>
    <source>
        <strain evidence="4">CBS 359.72</strain>
    </source>
</reference>
<evidence type="ECO:0000256" key="1">
    <source>
        <dbReference type="ARBA" id="ARBA00022737"/>
    </source>
</evidence>
<feature type="repeat" description="ANK" evidence="3">
    <location>
        <begin position="259"/>
        <end position="285"/>
    </location>
</feature>
<comment type="caution">
    <text evidence="4">The sequence shown here is derived from an EMBL/GenBank/DDBJ whole genome shotgun (WGS) entry which is preliminary data.</text>
</comment>
<dbReference type="PROSITE" id="PS50297">
    <property type="entry name" value="ANK_REP_REGION"/>
    <property type="match status" value="2"/>
</dbReference>
<dbReference type="InterPro" id="IPR002110">
    <property type="entry name" value="Ankyrin_rpt"/>
</dbReference>
<evidence type="ECO:0000313" key="5">
    <source>
        <dbReference type="Proteomes" id="UP001303647"/>
    </source>
</evidence>
<name>A0AAN7CNC9_9PEZI</name>
<sequence>MPIHVAHERSTIELLVSRGADLEAQDSTGATPLMRCVRDEQLSFHRFMADLLKIGARLDTRDFEGRTVIHNAIRNLSFQGSRAKDEVEVLQHILNFGIDPRQVDYAGNTALHHLLQRKSSISSATDLRGLVFERLVALGVDPKAVNHCGQTVLHVLSTKPYDEPLIDIVVSACKEIINLPDNEGRRPIHLAVTVSEGTVAKLINAGADVSVTTGKFNTPLHLAAAAGESNIVGVLLTAIQTAHREREAALCLINAADGQGRTPLYHACLSGIPESVALLLEAGAETKREFCRPFDLCLSCRLLEVCTLFERESRRKAEVTVVSEPQISFDPRYHFLPRSFYTRLNEILPMLADHGLDCCCVKESGRGFLDSAIDKLSDSDFDHTLRCFRRLRAKTVGGGNEPTTLSELEPGLAFTHRWAEIRRDAATRAFHEMGPGFLVEGNRELSEKLFLKLLGSREFDLFETACKTAERHLLLPNERGWTVLHALVALGHASLLERIATPAHVQLIDDPKWRKAQERTFDDGVKQAHLSICPLVLAACRRNAPNMEVLRLLVERLDASVNVSCLERVWSEPTTYVLGDSPLHQVARGEGWWQAYKALPYLLSQKPNLNVRNRFGKTPLHVAVQKPTFISNSFRKHAAKLLIEAGADVNAVTESGVSCLEAAGDDTELVRLLIDHGAQVSAREVFAAIKKKNVHGLQAMLFLDGQTQSEADPFWKRNYG</sequence>
<dbReference type="PRINTS" id="PR01415">
    <property type="entry name" value="ANKYRIN"/>
</dbReference>
<dbReference type="AlphaFoldDB" id="A0AAN7CNC9"/>
<accession>A0AAN7CNC9</accession>
<keyword evidence="5" id="KW-1185">Reference proteome</keyword>